<comment type="caution">
    <text evidence="4">The sequence shown here is derived from an EMBL/GenBank/DDBJ whole genome shotgun (WGS) entry which is preliminary data.</text>
</comment>
<dbReference type="AlphaFoldDB" id="A0A9P6QHH2"/>
<proteinExistence type="inferred from homology"/>
<dbReference type="SUPFAM" id="SSF56601">
    <property type="entry name" value="beta-lactamase/transpeptidase-like"/>
    <property type="match status" value="2"/>
</dbReference>
<dbReference type="Pfam" id="PF00144">
    <property type="entry name" value="Beta-lactamase"/>
    <property type="match status" value="2"/>
</dbReference>
<gene>
    <name evidence="4" type="ORF">DFQ27_008931</name>
</gene>
<protein>
    <recommendedName>
        <fullName evidence="3">Beta-lactamase-related domain-containing protein</fullName>
    </recommendedName>
</protein>
<evidence type="ECO:0000256" key="2">
    <source>
        <dbReference type="SAM" id="MobiDB-lite"/>
    </source>
</evidence>
<comment type="similarity">
    <text evidence="1">Belongs to the peptidase S12 family.</text>
</comment>
<dbReference type="EMBL" id="JAAAJB010000078">
    <property type="protein sequence ID" value="KAG0267277.1"/>
    <property type="molecule type" value="Genomic_DNA"/>
</dbReference>
<evidence type="ECO:0000259" key="3">
    <source>
        <dbReference type="Pfam" id="PF00144"/>
    </source>
</evidence>
<dbReference type="PANTHER" id="PTHR46825:SF15">
    <property type="entry name" value="BETA-LACTAMASE-RELATED DOMAIN-CONTAINING PROTEIN"/>
    <property type="match status" value="1"/>
</dbReference>
<sequence length="1021" mass="114762">MTPATSIVSNFFSKWTEDIEKARKCIGIQGTSVAVVHKGEIIYAKGFGKRNDADPFTPETLMPIASITKGFTAAAIGELVAKKEAKWDVSVNQYLPEFQVKDPRLTSEITFIDLLSHRTGLPSLDLEWDQRPESRLDLIKKLKYVEAAAPLRAEWIYNNVMVAVAGEAAARIAGKKYEDLVLETITRPLGMTETGFSTKELVTRPNHALPYDCKNFEAAQRGETHRVPLDMSYMTDAPAGDLFSNVLELANWAKVIMHNGELDGKQVLDKSSMEQLGTAYSIMSQKPIKPEFGVGAYGLCLMIGSYKGHYIYHHSGSVVGYTSNVVVFPNDDLAIINLSNNNTNRLPIWLPFYIADDVLNLPKTQDWLFDVALEATKKAYKDGGAENPADIEREFPPQIKNKPVTRDMADFEGTYVHPVAGSVTFKLAKKKKTVDTKGDEEEDALAFNALNFKEFLDHYHYDSFRLRVDQDGSRFSMLVSFVTGSDGSLRFNSVKMVRLHSKSRSISPLTRAILLGLFCSPAVLTMAAVDTIDPALFDKWTKDIEQARQGLCIQGSSIVVVHKGKIVYAQGFGKRNDKDPFTPHASWDVPVNSYLPEFQTSDPHLTSEITFVDLLAHRTGLPEIGREWVHRPETRLELIKQLRYLEPAAPIRSKYIYSDKTFTVAGEAAARIAGKPYEQLVLDTVTRPLGMNETGFSFQELAKRANHAVPFSCKNYAAAQRGDIRRTPLDNATYHDMPAGGLFSSGIEMANYVKAIMHDGALDGKQILNKESVQKVRTAHNILLGKLFAPEFSITAYGLGWGVGTYRGHFRLFHSGGIFGYRSFMNLFPEDDFAIIHLSNNKIDQLVEYVPFYIADDVFQLPKERNWFELARLDTPEMFRLYGKEDPTYLEFHFPPQVKNKPPTRRLADFAGKYDHPVIGSVSFKRVKAPARSNAAKENETADASPDAQRRHDPDHGYALAFQMRDFEGLLEHYHFDSFRLRIINDVISFSALVTFLPHEDGTVKQFRFLKDDGTYVLNKV</sequence>
<dbReference type="Proteomes" id="UP000807716">
    <property type="component" value="Unassembled WGS sequence"/>
</dbReference>
<evidence type="ECO:0000313" key="5">
    <source>
        <dbReference type="Proteomes" id="UP000807716"/>
    </source>
</evidence>
<evidence type="ECO:0000256" key="1">
    <source>
        <dbReference type="ARBA" id="ARBA00038215"/>
    </source>
</evidence>
<dbReference type="InterPro" id="IPR001466">
    <property type="entry name" value="Beta-lactam-related"/>
</dbReference>
<name>A0A9P6QHH2_9FUNG</name>
<dbReference type="Gene3D" id="3.40.710.10">
    <property type="entry name" value="DD-peptidase/beta-lactamase superfamily"/>
    <property type="match status" value="2"/>
</dbReference>
<accession>A0A9P6QHH2</accession>
<evidence type="ECO:0000313" key="4">
    <source>
        <dbReference type="EMBL" id="KAG0267277.1"/>
    </source>
</evidence>
<feature type="domain" description="Beta-lactamase-related" evidence="3">
    <location>
        <begin position="26"/>
        <end position="343"/>
    </location>
</feature>
<reference evidence="4" key="1">
    <citation type="journal article" date="2020" name="Fungal Divers.">
        <title>Resolving the Mortierellaceae phylogeny through synthesis of multi-gene phylogenetics and phylogenomics.</title>
        <authorList>
            <person name="Vandepol N."/>
            <person name="Liber J."/>
            <person name="Desiro A."/>
            <person name="Na H."/>
            <person name="Kennedy M."/>
            <person name="Barry K."/>
            <person name="Grigoriev I.V."/>
            <person name="Miller A.N."/>
            <person name="O'Donnell K."/>
            <person name="Stajich J.E."/>
            <person name="Bonito G."/>
        </authorList>
    </citation>
    <scope>NUCLEOTIDE SEQUENCE</scope>
    <source>
        <strain evidence="4">BC1065</strain>
    </source>
</reference>
<dbReference type="InterPro" id="IPR012338">
    <property type="entry name" value="Beta-lactam/transpept-like"/>
</dbReference>
<feature type="domain" description="Beta-lactamase-related" evidence="3">
    <location>
        <begin position="586"/>
        <end position="842"/>
    </location>
</feature>
<keyword evidence="5" id="KW-1185">Reference proteome</keyword>
<organism evidence="4 5">
    <name type="scientific">Actinomortierella ambigua</name>
    <dbReference type="NCBI Taxonomy" id="1343610"/>
    <lineage>
        <taxon>Eukaryota</taxon>
        <taxon>Fungi</taxon>
        <taxon>Fungi incertae sedis</taxon>
        <taxon>Mucoromycota</taxon>
        <taxon>Mortierellomycotina</taxon>
        <taxon>Mortierellomycetes</taxon>
        <taxon>Mortierellales</taxon>
        <taxon>Mortierellaceae</taxon>
        <taxon>Actinomortierella</taxon>
    </lineage>
</organism>
<feature type="region of interest" description="Disordered" evidence="2">
    <location>
        <begin position="930"/>
        <end position="953"/>
    </location>
</feature>
<dbReference type="OrthoDB" id="5946976at2759"/>
<dbReference type="InterPro" id="IPR050491">
    <property type="entry name" value="AmpC-like"/>
</dbReference>
<dbReference type="PANTHER" id="PTHR46825">
    <property type="entry name" value="D-ALANYL-D-ALANINE-CARBOXYPEPTIDASE/ENDOPEPTIDASE AMPH"/>
    <property type="match status" value="1"/>
</dbReference>